<sequence length="450" mass="51239">MSSRNYSGLHKTQPTIKMKYRIKKSSQKLMAQNSAQKLAYNLISPQKVSKTDQNLLNSQNLNIPYKTYLISKPTKENSKIASFLLRKGREKFKLVEKSLSQPSSKSLNEAVQRALCGNVQTYLAYKNKVQGLQAIKGMASESAEYGASTKKTDHSDSKALSPTRSKLRFNLSLSKGKKKAKNNNKTEIPITDQEGQLLVDKIQRRLERNNNKNNRFLQGTRANQAARVIDAHEKNLKLWNRINKFLCNKRSKTNKRISAKPERSLLIGNPKFIKKLQRDHNYELSKTFAERNGSSSWAFTLRNSHNHQNCSASSQESVYRKWFPSSMADQYSQMSQTKSVHSDFNMTLKDRSILTKNFNHPDKREEPMSLCSKPEYHFVKASNDLWVTKKPIVNQESSKIFSFNNSTTMPYINTSSAPDISHPQSSTKQSPEPLIIIGSIPKIPSSKINS</sequence>
<dbReference type="AlphaFoldDB" id="A0AAD1X8K3"/>
<feature type="region of interest" description="Disordered" evidence="1">
    <location>
        <begin position="414"/>
        <end position="450"/>
    </location>
</feature>
<dbReference type="Proteomes" id="UP001295684">
    <property type="component" value="Unassembled WGS sequence"/>
</dbReference>
<evidence type="ECO:0000313" key="2">
    <source>
        <dbReference type="EMBL" id="CAI2367104.1"/>
    </source>
</evidence>
<gene>
    <name evidence="2" type="ORF">ECRASSUSDP1_LOCUS8381</name>
</gene>
<feature type="compositionally biased region" description="Low complexity" evidence="1">
    <location>
        <begin position="435"/>
        <end position="450"/>
    </location>
</feature>
<evidence type="ECO:0000256" key="1">
    <source>
        <dbReference type="SAM" id="MobiDB-lite"/>
    </source>
</evidence>
<dbReference type="EMBL" id="CAMPGE010008198">
    <property type="protein sequence ID" value="CAI2367104.1"/>
    <property type="molecule type" value="Genomic_DNA"/>
</dbReference>
<proteinExistence type="predicted"/>
<accession>A0AAD1X8K3</accession>
<comment type="caution">
    <text evidence="2">The sequence shown here is derived from an EMBL/GenBank/DDBJ whole genome shotgun (WGS) entry which is preliminary data.</text>
</comment>
<evidence type="ECO:0000313" key="3">
    <source>
        <dbReference type="Proteomes" id="UP001295684"/>
    </source>
</evidence>
<protein>
    <submittedName>
        <fullName evidence="2">Uncharacterized protein</fullName>
    </submittedName>
</protein>
<organism evidence="2 3">
    <name type="scientific">Euplotes crassus</name>
    <dbReference type="NCBI Taxonomy" id="5936"/>
    <lineage>
        <taxon>Eukaryota</taxon>
        <taxon>Sar</taxon>
        <taxon>Alveolata</taxon>
        <taxon>Ciliophora</taxon>
        <taxon>Intramacronucleata</taxon>
        <taxon>Spirotrichea</taxon>
        <taxon>Hypotrichia</taxon>
        <taxon>Euplotida</taxon>
        <taxon>Euplotidae</taxon>
        <taxon>Moneuplotes</taxon>
    </lineage>
</organism>
<keyword evidence="3" id="KW-1185">Reference proteome</keyword>
<reference evidence="2" key="1">
    <citation type="submission" date="2023-07" db="EMBL/GenBank/DDBJ databases">
        <authorList>
            <consortium name="AG Swart"/>
            <person name="Singh M."/>
            <person name="Singh A."/>
            <person name="Seah K."/>
            <person name="Emmerich C."/>
        </authorList>
    </citation>
    <scope>NUCLEOTIDE SEQUENCE</scope>
    <source>
        <strain evidence="2">DP1</strain>
    </source>
</reference>
<name>A0AAD1X8K3_EUPCR</name>
<feature type="compositionally biased region" description="Polar residues" evidence="1">
    <location>
        <begin position="414"/>
        <end position="430"/>
    </location>
</feature>